<dbReference type="Gene3D" id="3.40.630.30">
    <property type="match status" value="1"/>
</dbReference>
<dbReference type="Proteomes" id="UP000198897">
    <property type="component" value="Unassembled WGS sequence"/>
</dbReference>
<name>A0A1I2MVS9_9BACI</name>
<dbReference type="PANTHER" id="PTHR43792:SF13">
    <property type="entry name" value="ACETYLTRANSFERASE"/>
    <property type="match status" value="1"/>
</dbReference>
<proteinExistence type="predicted"/>
<gene>
    <name evidence="2" type="ORF">SAMN05216353_11540</name>
</gene>
<dbReference type="InterPro" id="IPR051531">
    <property type="entry name" value="N-acetyltransferase"/>
</dbReference>
<feature type="domain" description="N-acetyltransferase" evidence="1">
    <location>
        <begin position="7"/>
        <end position="150"/>
    </location>
</feature>
<keyword evidence="3" id="KW-1185">Reference proteome</keyword>
<dbReference type="InterPro" id="IPR016181">
    <property type="entry name" value="Acyl_CoA_acyltransferase"/>
</dbReference>
<dbReference type="InterPro" id="IPR000182">
    <property type="entry name" value="GNAT_dom"/>
</dbReference>
<accession>A0A1I2MVS9</accession>
<dbReference type="PANTHER" id="PTHR43792">
    <property type="entry name" value="GNAT FAMILY, PUTATIVE (AFU_ORTHOLOGUE AFUA_3G00765)-RELATED-RELATED"/>
    <property type="match status" value="1"/>
</dbReference>
<reference evidence="3" key="1">
    <citation type="submission" date="2016-10" db="EMBL/GenBank/DDBJ databases">
        <authorList>
            <person name="Varghese N."/>
            <person name="Submissions S."/>
        </authorList>
    </citation>
    <scope>NUCLEOTIDE SEQUENCE [LARGE SCALE GENOMIC DNA]</scope>
    <source>
        <strain evidence="3">FP5</strain>
    </source>
</reference>
<dbReference type="AlphaFoldDB" id="A0A1I2MVS9"/>
<evidence type="ECO:0000313" key="3">
    <source>
        <dbReference type="Proteomes" id="UP000198897"/>
    </source>
</evidence>
<dbReference type="OrthoDB" id="452315at2"/>
<dbReference type="EMBL" id="FOOG01000015">
    <property type="protein sequence ID" value="SFF94759.1"/>
    <property type="molecule type" value="Genomic_DNA"/>
</dbReference>
<dbReference type="RefSeq" id="WP_089751917.1">
    <property type="nucleotide sequence ID" value="NZ_FOOG01000015.1"/>
</dbReference>
<evidence type="ECO:0000313" key="2">
    <source>
        <dbReference type="EMBL" id="SFF94759.1"/>
    </source>
</evidence>
<dbReference type="GO" id="GO:0016747">
    <property type="term" value="F:acyltransferase activity, transferring groups other than amino-acyl groups"/>
    <property type="evidence" value="ECO:0007669"/>
    <property type="project" value="InterPro"/>
</dbReference>
<dbReference type="SUPFAM" id="SSF55729">
    <property type="entry name" value="Acyl-CoA N-acyltransferases (Nat)"/>
    <property type="match status" value="1"/>
</dbReference>
<protein>
    <submittedName>
        <fullName evidence="2">Protein N-acetyltransferase, RimJ/RimL family</fullName>
    </submittedName>
</protein>
<evidence type="ECO:0000259" key="1">
    <source>
        <dbReference type="Pfam" id="PF13302"/>
    </source>
</evidence>
<keyword evidence="2" id="KW-0808">Transferase</keyword>
<sequence length="180" mass="20456">MYIYTERLRLMPVSLELAQTLMKNPLAFYYKYQMPWNKNWPHYGLKAIMPIYAEKLEQDEEELGFGPWVIMDASGKRVVGDIGFKGRPNNNGIIEIGYHIVNSERNAGFASEAVKHLCTWAFSHPEVKGVEAECDQGNIASQKVLINNGFSHTGKSGDILLFKKEKKVDNPKPDCYKEGL</sequence>
<organism evidence="2 3">
    <name type="scientific">Halobacillus alkaliphilus</name>
    <dbReference type="NCBI Taxonomy" id="396056"/>
    <lineage>
        <taxon>Bacteria</taxon>
        <taxon>Bacillati</taxon>
        <taxon>Bacillota</taxon>
        <taxon>Bacilli</taxon>
        <taxon>Bacillales</taxon>
        <taxon>Bacillaceae</taxon>
        <taxon>Halobacillus</taxon>
    </lineage>
</organism>
<dbReference type="Pfam" id="PF13302">
    <property type="entry name" value="Acetyltransf_3"/>
    <property type="match status" value="1"/>
</dbReference>